<comment type="caution">
    <text evidence="1">The sequence shown here is derived from an EMBL/GenBank/DDBJ whole genome shotgun (WGS) entry which is preliminary data.</text>
</comment>
<protein>
    <submittedName>
        <fullName evidence="1">Uncharacterized protein</fullName>
    </submittedName>
</protein>
<sequence>MFCGNIFGETKYSRRTFRAESYIVLGEEYRIFCFHHSFFINFFFK</sequence>
<gene>
    <name evidence="1" type="ORF">LEP1GSC194_2835</name>
</gene>
<evidence type="ECO:0000313" key="2">
    <source>
        <dbReference type="Proteomes" id="UP000011988"/>
    </source>
</evidence>
<proteinExistence type="predicted"/>
<dbReference type="Proteomes" id="UP000011988">
    <property type="component" value="Unassembled WGS sequence"/>
</dbReference>
<name>M6CZW0_9LEPT</name>
<evidence type="ECO:0000313" key="1">
    <source>
        <dbReference type="EMBL" id="EMJ94423.1"/>
    </source>
</evidence>
<accession>M6CZW0</accession>
<reference evidence="1 2" key="1">
    <citation type="submission" date="2013-01" db="EMBL/GenBank/DDBJ databases">
        <authorList>
            <person name="Harkins D.M."/>
            <person name="Durkin A.S."/>
            <person name="Brinkac L.M."/>
            <person name="Haft D.H."/>
            <person name="Selengut J.D."/>
            <person name="Sanka R."/>
            <person name="DePew J."/>
            <person name="Purushe J."/>
            <person name="Galloway R.L."/>
            <person name="Vinetz J.M."/>
            <person name="Sutton G.G."/>
            <person name="Nierman W.C."/>
            <person name="Fouts D.E."/>
        </authorList>
    </citation>
    <scope>NUCLEOTIDE SEQUENCE [LARGE SCALE GENOMIC DNA]</scope>
    <source>
        <strain evidence="1 2">79601</strain>
    </source>
</reference>
<dbReference type="AlphaFoldDB" id="M6CZW0"/>
<organism evidence="1 2">
    <name type="scientific">Leptospira alstonii serovar Sichuan str. 79601</name>
    <dbReference type="NCBI Taxonomy" id="1218565"/>
    <lineage>
        <taxon>Bacteria</taxon>
        <taxon>Pseudomonadati</taxon>
        <taxon>Spirochaetota</taxon>
        <taxon>Spirochaetia</taxon>
        <taxon>Leptospirales</taxon>
        <taxon>Leptospiraceae</taxon>
        <taxon>Leptospira</taxon>
    </lineage>
</organism>
<dbReference type="EMBL" id="ANIK01000052">
    <property type="protein sequence ID" value="EMJ94423.1"/>
    <property type="molecule type" value="Genomic_DNA"/>
</dbReference>